<dbReference type="InterPro" id="IPR036875">
    <property type="entry name" value="Znf_CCHC_sf"/>
</dbReference>
<keyword evidence="1" id="KW-0479">Metal-binding</keyword>
<evidence type="ECO:0000256" key="2">
    <source>
        <dbReference type="SAM" id="MobiDB-lite"/>
    </source>
</evidence>
<feature type="compositionally biased region" description="Acidic residues" evidence="2">
    <location>
        <begin position="592"/>
        <end position="603"/>
    </location>
</feature>
<dbReference type="SUPFAM" id="SSF53098">
    <property type="entry name" value="Ribonuclease H-like"/>
    <property type="match status" value="1"/>
</dbReference>
<dbReference type="Proteomes" id="UP000887116">
    <property type="component" value="Unassembled WGS sequence"/>
</dbReference>
<keyword evidence="1" id="KW-0863">Zinc-finger</keyword>
<dbReference type="PROSITE" id="PS50994">
    <property type="entry name" value="INTEGRASE"/>
    <property type="match status" value="1"/>
</dbReference>
<protein>
    <submittedName>
        <fullName evidence="5">Retrovirus-related Pol polyprotein from transposon TNT 1-94</fullName>
    </submittedName>
</protein>
<dbReference type="InterPro" id="IPR036397">
    <property type="entry name" value="RNaseH_sf"/>
</dbReference>
<name>A0A8X6H3B3_TRICU</name>
<proteinExistence type="predicted"/>
<evidence type="ECO:0000256" key="1">
    <source>
        <dbReference type="PROSITE-ProRule" id="PRU00047"/>
    </source>
</evidence>
<accession>A0A8X6H3B3</accession>
<evidence type="ECO:0000259" key="4">
    <source>
        <dbReference type="PROSITE" id="PS50994"/>
    </source>
</evidence>
<dbReference type="Pfam" id="PF14223">
    <property type="entry name" value="Retrotran_gag_2"/>
    <property type="match status" value="1"/>
</dbReference>
<dbReference type="EMBL" id="BMAO01017517">
    <property type="protein sequence ID" value="GFR16213.1"/>
    <property type="molecule type" value="Genomic_DNA"/>
</dbReference>
<feature type="compositionally biased region" description="Basic residues" evidence="2">
    <location>
        <begin position="248"/>
        <end position="263"/>
    </location>
</feature>
<dbReference type="GO" id="GO:0008270">
    <property type="term" value="F:zinc ion binding"/>
    <property type="evidence" value="ECO:0007669"/>
    <property type="project" value="UniProtKB-KW"/>
</dbReference>
<feature type="region of interest" description="Disordered" evidence="2">
    <location>
        <begin position="544"/>
        <end position="642"/>
    </location>
</feature>
<feature type="compositionally biased region" description="Low complexity" evidence="2">
    <location>
        <begin position="580"/>
        <end position="591"/>
    </location>
</feature>
<feature type="domain" description="CCHC-type" evidence="3">
    <location>
        <begin position="225"/>
        <end position="241"/>
    </location>
</feature>
<feature type="compositionally biased region" description="Basic and acidic residues" evidence="2">
    <location>
        <begin position="550"/>
        <end position="560"/>
    </location>
</feature>
<dbReference type="GO" id="GO:0003676">
    <property type="term" value="F:nucleic acid binding"/>
    <property type="evidence" value="ECO:0007669"/>
    <property type="project" value="InterPro"/>
</dbReference>
<keyword evidence="6" id="KW-1185">Reference proteome</keyword>
<evidence type="ECO:0000259" key="3">
    <source>
        <dbReference type="PROSITE" id="PS50158"/>
    </source>
</evidence>
<dbReference type="InterPro" id="IPR001584">
    <property type="entry name" value="Integrase_cat-core"/>
</dbReference>
<dbReference type="InterPro" id="IPR054722">
    <property type="entry name" value="PolX-like_BBD"/>
</dbReference>
<keyword evidence="1" id="KW-0862">Zinc</keyword>
<feature type="domain" description="Integrase catalytic" evidence="4">
    <location>
        <begin position="462"/>
        <end position="548"/>
    </location>
</feature>
<reference evidence="5" key="1">
    <citation type="submission" date="2020-07" db="EMBL/GenBank/DDBJ databases">
        <title>Multicomponent nature underlies the extraordinary mechanical properties of spider dragline silk.</title>
        <authorList>
            <person name="Kono N."/>
            <person name="Nakamura H."/>
            <person name="Mori M."/>
            <person name="Yoshida Y."/>
            <person name="Ohtoshi R."/>
            <person name="Malay A.D."/>
            <person name="Moran D.A.P."/>
            <person name="Tomita M."/>
            <person name="Numata K."/>
            <person name="Arakawa K."/>
        </authorList>
    </citation>
    <scope>NUCLEOTIDE SEQUENCE</scope>
</reference>
<dbReference type="Gene3D" id="3.30.420.10">
    <property type="entry name" value="Ribonuclease H-like superfamily/Ribonuclease H"/>
    <property type="match status" value="1"/>
</dbReference>
<dbReference type="Pfam" id="PF22936">
    <property type="entry name" value="Pol_BBD"/>
    <property type="match status" value="1"/>
</dbReference>
<sequence>METMLVESIVALTSNNYHTWKQDITAILIDHDCWDIIKGTEQPPSKESSNNEKLDSDTRKNRVFSTIYLNIAEVLRPLISNTTDGKEAWDILHKYFLPDSRARLIGLLDTFFSCRIQEGEGIEPFAARLQKIINDLLDCDEKISEKYKVFQLIRYLPTQFQPIVQSIYRWEDSKFTFDRVLEELIEEESRLLQCNRGSDLVAINSIVREVQKQSSHTKEEANPVKCHKCGKIGHLEINCRSEGENSRKKNPQRVKTLRSKARKSKKDSKKNCWIIDSGATTHCCGKREMFETLKSAERTHVFLANSSKCPVEGEGTIRLRFGSNNVLLKDVVYCSQIRHNLLSGSKLGKDGYTFVGNRGAIVVFNENRCKIVTANLYNGSYRCYAKNIIRKAPMEKLPETTTKEGDAKELHEKMGHINVQYISDSFDVVKGLPKLNANQFDCEPCSLVRAKRISIKPLGKIISTKPLQLIHTDICGPFRKQTEEGYRYFITFIDDMSRKVVCLLFKHKNEAVAEFQKFRASAEKFTGNKILAVRCDNGGNFRGSGFKRHRSEDVKNRESPAKSPRPQNFRKSRVPKTSDESTSSSSTYYSFSDEESASSELEIEPINQDSIVSDQKSEESYLGQTEKISEDSEDEDVDYSAVSCNGRNRTDIYF</sequence>
<dbReference type="AlphaFoldDB" id="A0A8X6H3B3"/>
<dbReference type="PANTHER" id="PTHR47592:SF27">
    <property type="entry name" value="OS08G0421700 PROTEIN"/>
    <property type="match status" value="1"/>
</dbReference>
<dbReference type="SUPFAM" id="SSF57756">
    <property type="entry name" value="Retrovirus zinc finger-like domains"/>
    <property type="match status" value="1"/>
</dbReference>
<dbReference type="PROSITE" id="PS50158">
    <property type="entry name" value="ZF_CCHC"/>
    <property type="match status" value="1"/>
</dbReference>
<evidence type="ECO:0000313" key="6">
    <source>
        <dbReference type="Proteomes" id="UP000887116"/>
    </source>
</evidence>
<dbReference type="Pfam" id="PF00665">
    <property type="entry name" value="rve"/>
    <property type="match status" value="1"/>
</dbReference>
<dbReference type="GO" id="GO:0015074">
    <property type="term" value="P:DNA integration"/>
    <property type="evidence" value="ECO:0007669"/>
    <property type="project" value="InterPro"/>
</dbReference>
<gene>
    <name evidence="5" type="ORF">TNCT_627501</name>
</gene>
<dbReference type="OrthoDB" id="6437744at2759"/>
<organism evidence="5 6">
    <name type="scientific">Trichonephila clavata</name>
    <name type="common">Joro spider</name>
    <name type="synonym">Nephila clavata</name>
    <dbReference type="NCBI Taxonomy" id="2740835"/>
    <lineage>
        <taxon>Eukaryota</taxon>
        <taxon>Metazoa</taxon>
        <taxon>Ecdysozoa</taxon>
        <taxon>Arthropoda</taxon>
        <taxon>Chelicerata</taxon>
        <taxon>Arachnida</taxon>
        <taxon>Araneae</taxon>
        <taxon>Araneomorphae</taxon>
        <taxon>Entelegynae</taxon>
        <taxon>Araneoidea</taxon>
        <taxon>Nephilidae</taxon>
        <taxon>Trichonephila</taxon>
    </lineage>
</organism>
<dbReference type="InterPro" id="IPR001878">
    <property type="entry name" value="Znf_CCHC"/>
</dbReference>
<dbReference type="InterPro" id="IPR012337">
    <property type="entry name" value="RNaseH-like_sf"/>
</dbReference>
<comment type="caution">
    <text evidence="5">The sequence shown here is derived from an EMBL/GenBank/DDBJ whole genome shotgun (WGS) entry which is preliminary data.</text>
</comment>
<evidence type="ECO:0000313" key="5">
    <source>
        <dbReference type="EMBL" id="GFR16213.1"/>
    </source>
</evidence>
<feature type="region of interest" description="Disordered" evidence="2">
    <location>
        <begin position="241"/>
        <end position="263"/>
    </location>
</feature>
<dbReference type="PANTHER" id="PTHR47592">
    <property type="entry name" value="PBF68 PROTEIN"/>
    <property type="match status" value="1"/>
</dbReference>